<keyword evidence="5" id="KW-1185">Reference proteome</keyword>
<dbReference type="PANTHER" id="PTHR46743:SF2">
    <property type="entry name" value="TEICHOIC ACIDS EXPORT ATP-BINDING PROTEIN TAGH"/>
    <property type="match status" value="1"/>
</dbReference>
<organism evidence="4 5">
    <name type="scientific">Thalassorhabdomicrobium marinisediminis</name>
    <dbReference type="NCBI Taxonomy" id="2170577"/>
    <lineage>
        <taxon>Bacteria</taxon>
        <taxon>Pseudomonadati</taxon>
        <taxon>Pseudomonadota</taxon>
        <taxon>Alphaproteobacteria</taxon>
        <taxon>Rhodobacterales</taxon>
        <taxon>Paracoccaceae</taxon>
        <taxon>Thalassorhabdomicrobium</taxon>
    </lineage>
</organism>
<feature type="domain" description="ABC transporter" evidence="3">
    <location>
        <begin position="2"/>
        <end position="222"/>
    </location>
</feature>
<dbReference type="AlphaFoldDB" id="A0A2T7FSU4"/>
<dbReference type="Pfam" id="PF00005">
    <property type="entry name" value="ABC_tran"/>
    <property type="match status" value="1"/>
</dbReference>
<dbReference type="InterPro" id="IPR003439">
    <property type="entry name" value="ABC_transporter-like_ATP-bd"/>
</dbReference>
<accession>A0A2T7FSU4</accession>
<dbReference type="InterPro" id="IPR027417">
    <property type="entry name" value="P-loop_NTPase"/>
</dbReference>
<comment type="caution">
    <text evidence="4">The sequence shown here is derived from an EMBL/GenBank/DDBJ whole genome shotgun (WGS) entry which is preliminary data.</text>
</comment>
<evidence type="ECO:0000313" key="4">
    <source>
        <dbReference type="EMBL" id="PVA05239.1"/>
    </source>
</evidence>
<dbReference type="Gene3D" id="3.40.50.300">
    <property type="entry name" value="P-loop containing nucleotide triphosphate hydrolases"/>
    <property type="match status" value="1"/>
</dbReference>
<name>A0A2T7FSU4_9RHOB</name>
<proteinExistence type="predicted"/>
<dbReference type="PANTHER" id="PTHR46743">
    <property type="entry name" value="TEICHOIC ACIDS EXPORT ATP-BINDING PROTEIN TAGH"/>
    <property type="match status" value="1"/>
</dbReference>
<dbReference type="InterPro" id="IPR050683">
    <property type="entry name" value="Bact_Polysacc_Export_ATP-bd"/>
</dbReference>
<dbReference type="InterPro" id="IPR003593">
    <property type="entry name" value="AAA+_ATPase"/>
</dbReference>
<sequence>MLEFVNVSKSFWTGTQRKVILDRASFRVELGNSLGILAPNGTGKTTIINMMAGLEKPDEGEIIRQSRISFPLGFMGGVVSRHTARENCRYIARLYGLDPDYVEAFCRWMAGINEYFDMPVGTYSQGMRARFTFSLMLALDFDIYLIDEGMPQTTDAEFNCKAGEVLKERLETTTVIIVSHQAKTLERFARSAAVLKDGKLVMFDTLEEAKQLYDYEAQGAEI</sequence>
<dbReference type="Proteomes" id="UP000244817">
    <property type="component" value="Unassembled WGS sequence"/>
</dbReference>
<dbReference type="EMBL" id="QCYG01000013">
    <property type="protein sequence ID" value="PVA05239.1"/>
    <property type="molecule type" value="Genomic_DNA"/>
</dbReference>
<protein>
    <submittedName>
        <fullName evidence="4">ABC transporter</fullName>
    </submittedName>
</protein>
<dbReference type="SMART" id="SM00382">
    <property type="entry name" value="AAA"/>
    <property type="match status" value="1"/>
</dbReference>
<evidence type="ECO:0000313" key="5">
    <source>
        <dbReference type="Proteomes" id="UP000244817"/>
    </source>
</evidence>
<dbReference type="InterPro" id="IPR017871">
    <property type="entry name" value="ABC_transporter-like_CS"/>
</dbReference>
<dbReference type="PROSITE" id="PS00211">
    <property type="entry name" value="ABC_TRANSPORTER_1"/>
    <property type="match status" value="1"/>
</dbReference>
<evidence type="ECO:0000259" key="3">
    <source>
        <dbReference type="PROSITE" id="PS50893"/>
    </source>
</evidence>
<dbReference type="GO" id="GO:0005524">
    <property type="term" value="F:ATP binding"/>
    <property type="evidence" value="ECO:0007669"/>
    <property type="project" value="UniProtKB-KW"/>
</dbReference>
<dbReference type="PROSITE" id="PS50893">
    <property type="entry name" value="ABC_TRANSPORTER_2"/>
    <property type="match status" value="1"/>
</dbReference>
<reference evidence="4 5" key="1">
    <citation type="submission" date="2018-04" db="EMBL/GenBank/DDBJ databases">
        <title>Pelagivirga bohaiensis gen. nov., sp. nov., a bacterium isolated from the Bohai Sea.</title>
        <authorList>
            <person name="Ji X."/>
        </authorList>
    </citation>
    <scope>NUCLEOTIDE SEQUENCE [LARGE SCALE GENOMIC DNA]</scope>
    <source>
        <strain evidence="4 5">BH-SD16</strain>
    </source>
</reference>
<evidence type="ECO:0000256" key="1">
    <source>
        <dbReference type="ARBA" id="ARBA00022741"/>
    </source>
</evidence>
<gene>
    <name evidence="4" type="ORF">DC363_16200</name>
</gene>
<evidence type="ECO:0000256" key="2">
    <source>
        <dbReference type="ARBA" id="ARBA00022840"/>
    </source>
</evidence>
<keyword evidence="1" id="KW-0547">Nucleotide-binding</keyword>
<keyword evidence="2" id="KW-0067">ATP-binding</keyword>
<dbReference type="RefSeq" id="WP_108642207.1">
    <property type="nucleotide sequence ID" value="NZ_QCYG01000013.1"/>
</dbReference>
<dbReference type="SUPFAM" id="SSF52540">
    <property type="entry name" value="P-loop containing nucleoside triphosphate hydrolases"/>
    <property type="match status" value="1"/>
</dbReference>
<dbReference type="OrthoDB" id="9778870at2"/>
<dbReference type="GO" id="GO:0016887">
    <property type="term" value="F:ATP hydrolysis activity"/>
    <property type="evidence" value="ECO:0007669"/>
    <property type="project" value="InterPro"/>
</dbReference>